<evidence type="ECO:0000313" key="2">
    <source>
        <dbReference type="EMBL" id="GAA2142606.1"/>
    </source>
</evidence>
<feature type="compositionally biased region" description="Basic and acidic residues" evidence="1">
    <location>
        <begin position="47"/>
        <end position="60"/>
    </location>
</feature>
<accession>A0ABN2ZI81</accession>
<dbReference type="EMBL" id="BAAAQR010000003">
    <property type="protein sequence ID" value="GAA2142606.1"/>
    <property type="molecule type" value="Genomic_DNA"/>
</dbReference>
<keyword evidence="3" id="KW-1185">Reference proteome</keyword>
<sequence length="247" mass="25748">MRRQRGPLRVELVPHPDPVRDAAPGAEHPVHPERGRASQGAAEEPEQSQRADEEGGGHRGLEHHRRAGQLGGPAADTVHLDVVGVPVAAVGVVDRQDVDVLLAQQLREASGGRLDVDVHERVGVRRVRPQARVGVVQRHDPGAAQGGGGRLQLGPAQAREPLTRTVDGAGQPALAAGRGHQHHPVPARRGLREGAAGQQRLVVGVGVEGQQREPGGLVACHRDSPPRPRTTGRGARARAAGGAAASA</sequence>
<dbReference type="Proteomes" id="UP001501771">
    <property type="component" value="Unassembled WGS sequence"/>
</dbReference>
<evidence type="ECO:0000313" key="3">
    <source>
        <dbReference type="Proteomes" id="UP001501771"/>
    </source>
</evidence>
<feature type="region of interest" description="Disordered" evidence="1">
    <location>
        <begin position="1"/>
        <end position="73"/>
    </location>
</feature>
<evidence type="ECO:0000256" key="1">
    <source>
        <dbReference type="SAM" id="MobiDB-lite"/>
    </source>
</evidence>
<comment type="caution">
    <text evidence="2">The sequence shown here is derived from an EMBL/GenBank/DDBJ whole genome shotgun (WGS) entry which is preliminary data.</text>
</comment>
<protein>
    <recommendedName>
        <fullName evidence="4">Asp23/Gls24 family envelope stress response protein</fullName>
    </recommendedName>
</protein>
<reference evidence="2 3" key="1">
    <citation type="journal article" date="2019" name="Int. J. Syst. Evol. Microbiol.">
        <title>The Global Catalogue of Microorganisms (GCM) 10K type strain sequencing project: providing services to taxonomists for standard genome sequencing and annotation.</title>
        <authorList>
            <consortium name="The Broad Institute Genomics Platform"/>
            <consortium name="The Broad Institute Genome Sequencing Center for Infectious Disease"/>
            <person name="Wu L."/>
            <person name="Ma J."/>
        </authorList>
    </citation>
    <scope>NUCLEOTIDE SEQUENCE [LARGE SCALE GENOMIC DNA]</scope>
    <source>
        <strain evidence="2 3">JCM 16022</strain>
    </source>
</reference>
<feature type="region of interest" description="Disordered" evidence="1">
    <location>
        <begin position="213"/>
        <end position="247"/>
    </location>
</feature>
<name>A0ABN2ZI81_9ACTN</name>
<gene>
    <name evidence="2" type="ORF">GCM10009844_13950</name>
</gene>
<evidence type="ECO:0008006" key="4">
    <source>
        <dbReference type="Google" id="ProtNLM"/>
    </source>
</evidence>
<organism evidence="2 3">
    <name type="scientific">Nocardioides koreensis</name>
    <dbReference type="NCBI Taxonomy" id="433651"/>
    <lineage>
        <taxon>Bacteria</taxon>
        <taxon>Bacillati</taxon>
        <taxon>Actinomycetota</taxon>
        <taxon>Actinomycetes</taxon>
        <taxon>Propionibacteriales</taxon>
        <taxon>Nocardioidaceae</taxon>
        <taxon>Nocardioides</taxon>
    </lineage>
</organism>
<feature type="compositionally biased region" description="Low complexity" evidence="1">
    <location>
        <begin position="229"/>
        <end position="247"/>
    </location>
</feature>
<proteinExistence type="predicted"/>